<gene>
    <name evidence="2" type="ORF">CMUS01_08389</name>
</gene>
<feature type="region of interest" description="Disordered" evidence="1">
    <location>
        <begin position="72"/>
        <end position="93"/>
    </location>
</feature>
<proteinExistence type="predicted"/>
<comment type="caution">
    <text evidence="2">The sequence shown here is derived from an EMBL/GenBank/DDBJ whole genome shotgun (WGS) entry which is preliminary data.</text>
</comment>
<reference evidence="2" key="1">
    <citation type="journal article" date="2020" name="Phytopathology">
        <title>Genome Sequence Resources of Colletotrichum truncatum, C. plurivorum, C. musicola, and C. sojae: Four Species Pathogenic to Soybean (Glycine max).</title>
        <authorList>
            <person name="Rogerio F."/>
            <person name="Boufleur T.R."/>
            <person name="Ciampi-Guillardi M."/>
            <person name="Sukno S.A."/>
            <person name="Thon M.R."/>
            <person name="Massola Junior N.S."/>
            <person name="Baroncelli R."/>
        </authorList>
    </citation>
    <scope>NUCLEOTIDE SEQUENCE</scope>
    <source>
        <strain evidence="2">LFN0074</strain>
    </source>
</reference>
<dbReference type="AlphaFoldDB" id="A0A8H6KCE6"/>
<protein>
    <submittedName>
        <fullName evidence="2">Uncharacterized protein</fullName>
    </submittedName>
</protein>
<sequence>MWDAVTAWELLHCTDWANRSVDGRESLIVKLSQLAVVLVMRAVLAGCNWSSAVPVNDLCTARIRGRWKDDMHGAMAEAEGNEPSGQPVDALTAEPQTDDARALPMTMLVFRMRPLLADADIGIV</sequence>
<evidence type="ECO:0000256" key="1">
    <source>
        <dbReference type="SAM" id="MobiDB-lite"/>
    </source>
</evidence>
<accession>A0A8H6KCE6</accession>
<keyword evidence="3" id="KW-1185">Reference proteome</keyword>
<dbReference type="EMBL" id="WIGM01000325">
    <property type="protein sequence ID" value="KAF6828884.1"/>
    <property type="molecule type" value="Genomic_DNA"/>
</dbReference>
<evidence type="ECO:0000313" key="2">
    <source>
        <dbReference type="EMBL" id="KAF6828884.1"/>
    </source>
</evidence>
<name>A0A8H6KCE6_9PEZI</name>
<evidence type="ECO:0000313" key="3">
    <source>
        <dbReference type="Proteomes" id="UP000639643"/>
    </source>
</evidence>
<dbReference type="Proteomes" id="UP000639643">
    <property type="component" value="Unassembled WGS sequence"/>
</dbReference>
<organism evidence="2 3">
    <name type="scientific">Colletotrichum musicola</name>
    <dbReference type="NCBI Taxonomy" id="2175873"/>
    <lineage>
        <taxon>Eukaryota</taxon>
        <taxon>Fungi</taxon>
        <taxon>Dikarya</taxon>
        <taxon>Ascomycota</taxon>
        <taxon>Pezizomycotina</taxon>
        <taxon>Sordariomycetes</taxon>
        <taxon>Hypocreomycetidae</taxon>
        <taxon>Glomerellales</taxon>
        <taxon>Glomerellaceae</taxon>
        <taxon>Colletotrichum</taxon>
        <taxon>Colletotrichum orchidearum species complex</taxon>
    </lineage>
</organism>